<comment type="cofactor">
    <cofactor evidence="1">
        <name>FMN</name>
        <dbReference type="ChEBI" id="CHEBI:58210"/>
    </cofactor>
</comment>
<proteinExistence type="predicted"/>
<comment type="caution">
    <text evidence="4">The sequence shown here is derived from an EMBL/GenBank/DDBJ whole genome shotgun (WGS) entry which is preliminary data.</text>
</comment>
<dbReference type="GO" id="GO:0016491">
    <property type="term" value="F:oxidoreductase activity"/>
    <property type="evidence" value="ECO:0007669"/>
    <property type="project" value="InterPro"/>
</dbReference>
<sequence>MEALREAGCKPGEFSIFVDGGIRRGADIFKAVALGATGVGAGRPVLYALASYGQGLGGVVVVTCCCYCYLLLLLLWLLVVTCCYCGYLLLLVVTVVACCYLLLLLLLLLLSILRISESER</sequence>
<keyword evidence="2" id="KW-0472">Membrane</keyword>
<dbReference type="Pfam" id="PF01070">
    <property type="entry name" value="FMN_dh"/>
    <property type="match status" value="1"/>
</dbReference>
<dbReference type="Proteomes" id="UP000654075">
    <property type="component" value="Unassembled WGS sequence"/>
</dbReference>
<evidence type="ECO:0000256" key="1">
    <source>
        <dbReference type="ARBA" id="ARBA00001917"/>
    </source>
</evidence>
<feature type="transmembrane region" description="Helical" evidence="2">
    <location>
        <begin position="31"/>
        <end position="50"/>
    </location>
</feature>
<dbReference type="EMBL" id="CAJNNV010033406">
    <property type="protein sequence ID" value="CAE8643621.1"/>
    <property type="molecule type" value="Genomic_DNA"/>
</dbReference>
<keyword evidence="2" id="KW-0812">Transmembrane</keyword>
<dbReference type="OrthoDB" id="25826at2759"/>
<keyword evidence="5" id="KW-1185">Reference proteome</keyword>
<accession>A0A813HYK4</accession>
<dbReference type="Gene3D" id="3.20.20.70">
    <property type="entry name" value="Aldolase class I"/>
    <property type="match status" value="1"/>
</dbReference>
<feature type="transmembrane region" description="Helical" evidence="2">
    <location>
        <begin position="56"/>
        <end position="80"/>
    </location>
</feature>
<dbReference type="InterPro" id="IPR013785">
    <property type="entry name" value="Aldolase_TIM"/>
</dbReference>
<dbReference type="PANTHER" id="PTHR10578">
    <property type="entry name" value="S -2-HYDROXY-ACID OXIDASE-RELATED"/>
    <property type="match status" value="1"/>
</dbReference>
<dbReference type="PANTHER" id="PTHR10578:SF148">
    <property type="entry name" value="L-LACTATE DEHYDROGENASE (CYTOCHROME)"/>
    <property type="match status" value="1"/>
</dbReference>
<keyword evidence="2" id="KW-1133">Transmembrane helix</keyword>
<reference evidence="4" key="1">
    <citation type="submission" date="2021-02" db="EMBL/GenBank/DDBJ databases">
        <authorList>
            <person name="Dougan E. K."/>
            <person name="Rhodes N."/>
            <person name="Thang M."/>
            <person name="Chan C."/>
        </authorList>
    </citation>
    <scope>NUCLEOTIDE SEQUENCE</scope>
</reference>
<evidence type="ECO:0000259" key="3">
    <source>
        <dbReference type="Pfam" id="PF01070"/>
    </source>
</evidence>
<evidence type="ECO:0000256" key="2">
    <source>
        <dbReference type="SAM" id="Phobius"/>
    </source>
</evidence>
<evidence type="ECO:0000313" key="4">
    <source>
        <dbReference type="EMBL" id="CAE8643621.1"/>
    </source>
</evidence>
<dbReference type="AlphaFoldDB" id="A0A813HYK4"/>
<dbReference type="SUPFAM" id="SSF51395">
    <property type="entry name" value="FMN-linked oxidoreductases"/>
    <property type="match status" value="1"/>
</dbReference>
<feature type="domain" description="FMN-dependent dehydrogenase" evidence="3">
    <location>
        <begin position="11"/>
        <end position="54"/>
    </location>
</feature>
<feature type="transmembrane region" description="Helical" evidence="2">
    <location>
        <begin position="87"/>
        <end position="113"/>
    </location>
</feature>
<evidence type="ECO:0000313" key="5">
    <source>
        <dbReference type="Proteomes" id="UP000654075"/>
    </source>
</evidence>
<name>A0A813HYK4_POLGL</name>
<gene>
    <name evidence="4" type="ORF">PGLA1383_LOCUS57950</name>
</gene>
<protein>
    <recommendedName>
        <fullName evidence="3">FMN-dependent dehydrogenase domain-containing protein</fullName>
    </recommendedName>
</protein>
<dbReference type="InterPro" id="IPR000262">
    <property type="entry name" value="FMN-dep_DH"/>
</dbReference>
<organism evidence="4 5">
    <name type="scientific">Polarella glacialis</name>
    <name type="common">Dinoflagellate</name>
    <dbReference type="NCBI Taxonomy" id="89957"/>
    <lineage>
        <taxon>Eukaryota</taxon>
        <taxon>Sar</taxon>
        <taxon>Alveolata</taxon>
        <taxon>Dinophyceae</taxon>
        <taxon>Suessiales</taxon>
        <taxon>Suessiaceae</taxon>
        <taxon>Polarella</taxon>
    </lineage>
</organism>